<evidence type="ECO:0000313" key="2">
    <source>
        <dbReference type="Proteomes" id="UP000031843"/>
    </source>
</evidence>
<proteinExistence type="predicted"/>
<accession>A0A0C4YEJ7</accession>
<protein>
    <submittedName>
        <fullName evidence="1">Uncharacterized protein</fullName>
    </submittedName>
</protein>
<dbReference type="AlphaFoldDB" id="A0A0C4YEJ7"/>
<dbReference type="KEGG" id="cbw:RR42_m3810"/>
<name>A0A0C4YEJ7_9BURK</name>
<sequence length="44" mass="5137">MKSHKKWGGQFERNCSDNECHYDMASARNSEIEKIMAKYNVAPM</sequence>
<reference evidence="1 2" key="1">
    <citation type="journal article" date="2015" name="Genome Announc.">
        <title>Complete Genome Sequence of Cupriavidus basilensis 4G11, Isolated from the Oak Ridge Field Research Center Site.</title>
        <authorList>
            <person name="Ray J."/>
            <person name="Waters R.J."/>
            <person name="Skerker J.M."/>
            <person name="Kuehl J.V."/>
            <person name="Price M.N."/>
            <person name="Huang J."/>
            <person name="Chakraborty R."/>
            <person name="Arkin A.P."/>
            <person name="Deutschbauer A."/>
        </authorList>
    </citation>
    <scope>NUCLEOTIDE SEQUENCE [LARGE SCALE GENOMIC DNA]</scope>
    <source>
        <strain evidence="1">4G11</strain>
    </source>
</reference>
<gene>
    <name evidence="1" type="ORF">RR42_m3810</name>
</gene>
<evidence type="ECO:0000313" key="1">
    <source>
        <dbReference type="EMBL" id="AJG21170.1"/>
    </source>
</evidence>
<dbReference type="Proteomes" id="UP000031843">
    <property type="component" value="Chromosome main"/>
</dbReference>
<organism evidence="1 2">
    <name type="scientific">Cupriavidus basilensis</name>
    <dbReference type="NCBI Taxonomy" id="68895"/>
    <lineage>
        <taxon>Bacteria</taxon>
        <taxon>Pseudomonadati</taxon>
        <taxon>Pseudomonadota</taxon>
        <taxon>Betaproteobacteria</taxon>
        <taxon>Burkholderiales</taxon>
        <taxon>Burkholderiaceae</taxon>
        <taxon>Cupriavidus</taxon>
    </lineage>
</organism>
<keyword evidence="2" id="KW-1185">Reference proteome</keyword>
<dbReference type="EMBL" id="CP010536">
    <property type="protein sequence ID" value="AJG21170.1"/>
    <property type="molecule type" value="Genomic_DNA"/>
</dbReference>